<evidence type="ECO:0000313" key="4">
    <source>
        <dbReference type="Proteomes" id="UP000029264"/>
    </source>
</evidence>
<reference evidence="3 4" key="1">
    <citation type="submission" date="2014-06" db="EMBL/GenBank/DDBJ databases">
        <title>Shewanella sp. YQH10.</title>
        <authorList>
            <person name="Liu Y."/>
            <person name="Zeng R."/>
        </authorList>
    </citation>
    <scope>NUCLEOTIDE SEQUENCE [LARGE SCALE GENOMIC DNA]</scope>
    <source>
        <strain evidence="3 4">YQH10</strain>
    </source>
</reference>
<evidence type="ECO:0000256" key="2">
    <source>
        <dbReference type="SAM" id="Coils"/>
    </source>
</evidence>
<dbReference type="Gene3D" id="1.10.10.10">
    <property type="entry name" value="Winged helix-like DNA-binding domain superfamily/Winged helix DNA-binding domain"/>
    <property type="match status" value="2"/>
</dbReference>
<dbReference type="InterPro" id="IPR036390">
    <property type="entry name" value="WH_DNA-bd_sf"/>
</dbReference>
<keyword evidence="2" id="KW-0175">Coiled coil</keyword>
<sequence>MKLDALEARVIGCLLEKETTTPDQYPLSLNALTLACNQKTSRDPVLELSESEVLDTLSRLQQQRLVTEANGFGSRVSKYQHRFCNTEFSDLQFSDAERAVVCVMLLRGPQTAGELRTRCQRLYEFSDLQQVENTIAQMQQKSWLVQLAKEAGKREVRYAQTFTDIEDFAISTTAEPTVSSHQRSSLEQRVNELEHQVAALQQQLAELLER</sequence>
<dbReference type="InterPro" id="IPR007432">
    <property type="entry name" value="DUF480"/>
</dbReference>
<dbReference type="PANTHER" id="PTHR38768:SF1">
    <property type="entry name" value="UPF0502 PROTEIN YCEH"/>
    <property type="match status" value="1"/>
</dbReference>
<dbReference type="STRING" id="1515746.HR45_03660"/>
<protein>
    <submittedName>
        <fullName evidence="3">Uncharacterized protein</fullName>
    </submittedName>
</protein>
<dbReference type="OrthoDB" id="9784785at2"/>
<dbReference type="PANTHER" id="PTHR38768">
    <property type="entry name" value="UPF0502 PROTEIN YCEH"/>
    <property type="match status" value="1"/>
</dbReference>
<accession>A0A094K1K3</accession>
<dbReference type="eggNOG" id="COG3132">
    <property type="taxonomic scope" value="Bacteria"/>
</dbReference>
<comment type="caution">
    <text evidence="3">The sequence shown here is derived from an EMBL/GenBank/DDBJ whole genome shotgun (WGS) entry which is preliminary data.</text>
</comment>
<evidence type="ECO:0000313" key="3">
    <source>
        <dbReference type="EMBL" id="KFZ38536.1"/>
    </source>
</evidence>
<dbReference type="InterPro" id="IPR036388">
    <property type="entry name" value="WH-like_DNA-bd_sf"/>
</dbReference>
<comment type="similarity">
    <text evidence="1">Belongs to the UPF0502 family.</text>
</comment>
<dbReference type="HAMAP" id="MF_01584">
    <property type="entry name" value="UPF0502"/>
    <property type="match status" value="1"/>
</dbReference>
<gene>
    <name evidence="3" type="ORF">HR45_03660</name>
</gene>
<dbReference type="AlphaFoldDB" id="A0A094K1K3"/>
<keyword evidence="4" id="KW-1185">Reference proteome</keyword>
<dbReference type="Pfam" id="PF04337">
    <property type="entry name" value="DUF480"/>
    <property type="match status" value="1"/>
</dbReference>
<evidence type="ECO:0000256" key="1">
    <source>
        <dbReference type="HAMAP-Rule" id="MF_01584"/>
    </source>
</evidence>
<organism evidence="3 4">
    <name type="scientific">Shewanella mangrovi</name>
    <dbReference type="NCBI Taxonomy" id="1515746"/>
    <lineage>
        <taxon>Bacteria</taxon>
        <taxon>Pseudomonadati</taxon>
        <taxon>Pseudomonadota</taxon>
        <taxon>Gammaproteobacteria</taxon>
        <taxon>Alteromonadales</taxon>
        <taxon>Shewanellaceae</taxon>
        <taxon>Shewanella</taxon>
    </lineage>
</organism>
<dbReference type="SUPFAM" id="SSF46785">
    <property type="entry name" value="Winged helix' DNA-binding domain"/>
    <property type="match status" value="2"/>
</dbReference>
<dbReference type="Proteomes" id="UP000029264">
    <property type="component" value="Unassembled WGS sequence"/>
</dbReference>
<name>A0A094K1K3_9GAMM</name>
<dbReference type="RefSeq" id="WP_037439791.1">
    <property type="nucleotide sequence ID" value="NZ_JPEO01000002.1"/>
</dbReference>
<proteinExistence type="inferred from homology"/>
<feature type="coiled-coil region" evidence="2">
    <location>
        <begin position="183"/>
        <end position="210"/>
    </location>
</feature>
<dbReference type="EMBL" id="JPEO01000002">
    <property type="protein sequence ID" value="KFZ38536.1"/>
    <property type="molecule type" value="Genomic_DNA"/>
</dbReference>